<dbReference type="EMBL" id="CAACXN010000015">
    <property type="protein sequence ID" value="VEW13469.1"/>
    <property type="molecule type" value="Genomic_DNA"/>
</dbReference>
<dbReference type="AlphaFoldDB" id="A0A269ZGQ6"/>
<dbReference type="RefSeq" id="WP_009378930.1">
    <property type="nucleotide sequence ID" value="NZ_CAACXN010000015.1"/>
</dbReference>
<name>A0A269ZGQ6_9MICO</name>
<dbReference type="InterPro" id="IPR006015">
    <property type="entry name" value="Universal_stress_UspA"/>
</dbReference>
<dbReference type="EMBL" id="NCWY01000002">
    <property type="protein sequence ID" value="PAK96974.1"/>
    <property type="molecule type" value="Genomic_DNA"/>
</dbReference>
<gene>
    <name evidence="3" type="ORF">B8X04_03490</name>
    <name evidence="4" type="ORF">NCTC12391_01712</name>
</gene>
<evidence type="ECO:0000313" key="5">
    <source>
        <dbReference type="Proteomes" id="UP000216867"/>
    </source>
</evidence>
<evidence type="ECO:0000256" key="1">
    <source>
        <dbReference type="ARBA" id="ARBA00008791"/>
    </source>
</evidence>
<reference evidence="4 6" key="2">
    <citation type="submission" date="2019-02" db="EMBL/GenBank/DDBJ databases">
        <authorList>
            <consortium name="Pathogen Informatics"/>
        </authorList>
    </citation>
    <scope>NUCLEOTIDE SEQUENCE [LARGE SCALE GENOMIC DNA]</scope>
    <source>
        <strain evidence="4 6">3012STDY7078520</strain>
    </source>
</reference>
<dbReference type="Proteomes" id="UP000386281">
    <property type="component" value="Unassembled WGS sequence"/>
</dbReference>
<dbReference type="Gene3D" id="3.40.50.620">
    <property type="entry name" value="HUPs"/>
    <property type="match status" value="1"/>
</dbReference>
<dbReference type="Pfam" id="PF00582">
    <property type="entry name" value="Usp"/>
    <property type="match status" value="1"/>
</dbReference>
<proteinExistence type="inferred from homology"/>
<dbReference type="InterPro" id="IPR014729">
    <property type="entry name" value="Rossmann-like_a/b/a_fold"/>
</dbReference>
<evidence type="ECO:0000313" key="6">
    <source>
        <dbReference type="Proteomes" id="UP000386281"/>
    </source>
</evidence>
<dbReference type="PANTHER" id="PTHR46268:SF6">
    <property type="entry name" value="UNIVERSAL STRESS PROTEIN UP12"/>
    <property type="match status" value="1"/>
</dbReference>
<evidence type="ECO:0000259" key="2">
    <source>
        <dbReference type="Pfam" id="PF00582"/>
    </source>
</evidence>
<dbReference type="GeneID" id="99774185"/>
<accession>A0A269ZGQ6</accession>
<dbReference type="CDD" id="cd00293">
    <property type="entry name" value="USP-like"/>
    <property type="match status" value="1"/>
</dbReference>
<evidence type="ECO:0000313" key="4">
    <source>
        <dbReference type="EMBL" id="VEW13469.1"/>
    </source>
</evidence>
<reference evidence="3 5" key="1">
    <citation type="submission" date="2017-04" db="EMBL/GenBank/DDBJ databases">
        <title>Kefir bacterial isolates.</title>
        <authorList>
            <person name="Kim Y."/>
            <person name="Blasche S."/>
            <person name="Patil K.R."/>
        </authorList>
    </citation>
    <scope>NUCLEOTIDE SEQUENCE [LARGE SCALE GENOMIC DNA]</scope>
    <source>
        <strain evidence="3 5">OG2</strain>
    </source>
</reference>
<feature type="domain" description="UspA" evidence="2">
    <location>
        <begin position="30"/>
        <end position="153"/>
    </location>
</feature>
<dbReference type="InterPro" id="IPR006016">
    <property type="entry name" value="UspA"/>
</dbReference>
<protein>
    <submittedName>
        <fullName evidence="3 4">Universal stress protein</fullName>
    </submittedName>
</protein>
<dbReference type="Proteomes" id="UP000216867">
    <property type="component" value="Unassembled WGS sequence"/>
</dbReference>
<dbReference type="PRINTS" id="PR01438">
    <property type="entry name" value="UNVRSLSTRESS"/>
</dbReference>
<dbReference type="PANTHER" id="PTHR46268">
    <property type="entry name" value="STRESS RESPONSE PROTEIN NHAX"/>
    <property type="match status" value="1"/>
</dbReference>
<comment type="similarity">
    <text evidence="1">Belongs to the universal stress protein A family.</text>
</comment>
<evidence type="ECO:0000313" key="3">
    <source>
        <dbReference type="EMBL" id="PAK96974.1"/>
    </source>
</evidence>
<dbReference type="SUPFAM" id="SSF52402">
    <property type="entry name" value="Adenine nucleotide alpha hydrolases-like"/>
    <property type="match status" value="1"/>
</dbReference>
<sequence length="153" mass="16370">MTDLYSTPRDRRPVPSLQVAASAGIAEAERTVVLALRLDAPETVLDTALRMARFEKAALRVVVFSSDSPAGPLDNDPAQITELVDALSSAGVEFEVLRAEADVASQVIDLAEGWTAELIVISTRRRSAVMKLLLGSSVQRVILEASCPVVVVK</sequence>
<organism evidence="3 5">
    <name type="scientific">Brevibacterium casei</name>
    <dbReference type="NCBI Taxonomy" id="33889"/>
    <lineage>
        <taxon>Bacteria</taxon>
        <taxon>Bacillati</taxon>
        <taxon>Actinomycetota</taxon>
        <taxon>Actinomycetes</taxon>
        <taxon>Micrococcales</taxon>
        <taxon>Brevibacteriaceae</taxon>
        <taxon>Brevibacterium</taxon>
    </lineage>
</organism>